<evidence type="ECO:0000256" key="5">
    <source>
        <dbReference type="SAM" id="Phobius"/>
    </source>
</evidence>
<dbReference type="Pfam" id="PF04191">
    <property type="entry name" value="PEMT"/>
    <property type="match status" value="1"/>
</dbReference>
<comment type="subcellular location">
    <subcellularLocation>
        <location evidence="1">Endomembrane system</location>
        <topology evidence="1">Multi-pass membrane protein</topology>
    </subcellularLocation>
</comment>
<dbReference type="GO" id="GO:0016740">
    <property type="term" value="F:transferase activity"/>
    <property type="evidence" value="ECO:0007669"/>
    <property type="project" value="UniProtKB-ARBA"/>
</dbReference>
<feature type="transmembrane region" description="Helical" evidence="5">
    <location>
        <begin position="30"/>
        <end position="53"/>
    </location>
</feature>
<evidence type="ECO:0000256" key="3">
    <source>
        <dbReference type="ARBA" id="ARBA00022989"/>
    </source>
</evidence>
<organism evidence="6 7">
    <name type="scientific">Haemophilus influenzae</name>
    <dbReference type="NCBI Taxonomy" id="727"/>
    <lineage>
        <taxon>Bacteria</taxon>
        <taxon>Pseudomonadati</taxon>
        <taxon>Pseudomonadota</taxon>
        <taxon>Gammaproteobacteria</taxon>
        <taxon>Pasteurellales</taxon>
        <taxon>Pasteurellaceae</taxon>
        <taxon>Haemophilus</taxon>
    </lineage>
</organism>
<evidence type="ECO:0000256" key="4">
    <source>
        <dbReference type="ARBA" id="ARBA00023136"/>
    </source>
</evidence>
<keyword evidence="3 5" id="KW-1133">Transmembrane helix</keyword>
<evidence type="ECO:0008006" key="8">
    <source>
        <dbReference type="Google" id="ProtNLM"/>
    </source>
</evidence>
<evidence type="ECO:0000256" key="2">
    <source>
        <dbReference type="ARBA" id="ARBA00022692"/>
    </source>
</evidence>
<keyword evidence="2 5" id="KW-0812">Transmembrane</keyword>
<dbReference type="EMBL" id="JMQP01000002">
    <property type="protein sequence ID" value="KIS36544.1"/>
    <property type="molecule type" value="Genomic_DNA"/>
</dbReference>
<dbReference type="PANTHER" id="PTHR12714">
    <property type="entry name" value="PROTEIN-S ISOPRENYLCYSTEINE O-METHYLTRANSFERASE"/>
    <property type="match status" value="1"/>
</dbReference>
<evidence type="ECO:0000313" key="6">
    <source>
        <dbReference type="EMBL" id="KIS36544.1"/>
    </source>
</evidence>
<accession>A0A0D0GZJ8</accession>
<dbReference type="PATRIC" id="fig|727.582.peg.2004"/>
<dbReference type="InterPro" id="IPR007318">
    <property type="entry name" value="Phopholipid_MeTrfase"/>
</dbReference>
<dbReference type="AlphaFoldDB" id="A0A0D0GZJ8"/>
<gene>
    <name evidence="6" type="ORF">NTHI1209_02199</name>
</gene>
<protein>
    <recommendedName>
        <fullName evidence="8">Isoprenylcysteine carboxylmethyltransferase family protein</fullName>
    </recommendedName>
</protein>
<evidence type="ECO:0000256" key="1">
    <source>
        <dbReference type="ARBA" id="ARBA00004127"/>
    </source>
</evidence>
<dbReference type="Gene3D" id="1.20.120.1630">
    <property type="match status" value="1"/>
</dbReference>
<dbReference type="PANTHER" id="PTHR12714:SF24">
    <property type="entry name" value="SLR1182 PROTEIN"/>
    <property type="match status" value="1"/>
</dbReference>
<comment type="caution">
    <text evidence="6">The sequence shown here is derived from an EMBL/GenBank/DDBJ whole genome shotgun (WGS) entry which is preliminary data.</text>
</comment>
<keyword evidence="4 5" id="KW-0472">Membrane</keyword>
<feature type="transmembrane region" description="Helical" evidence="5">
    <location>
        <begin position="6"/>
        <end position="23"/>
    </location>
</feature>
<reference evidence="6 7" key="1">
    <citation type="submission" date="2014-05" db="EMBL/GenBank/DDBJ databases">
        <title>Methylome analysis of the phasevarions of Haemophilus influenzae.</title>
        <authorList>
            <person name="Atack J.M."/>
            <person name="Fox K.L."/>
            <person name="Power P.M."/>
            <person name="Clark T."/>
            <person name="Jurcisek J."/>
            <person name="Korlach J."/>
            <person name="Bakaletz L.O."/>
            <person name="Jennings M.P."/>
        </authorList>
    </citation>
    <scope>NUCLEOTIDE SEQUENCE [LARGE SCALE GENOMIC DNA]</scope>
    <source>
        <strain evidence="6 7">1209</strain>
    </source>
</reference>
<evidence type="ECO:0000313" key="7">
    <source>
        <dbReference type="Proteomes" id="UP000050700"/>
    </source>
</evidence>
<dbReference type="Proteomes" id="UP000050700">
    <property type="component" value="Unassembled WGS sequence"/>
</dbReference>
<dbReference type="GO" id="GO:0012505">
    <property type="term" value="C:endomembrane system"/>
    <property type="evidence" value="ECO:0007669"/>
    <property type="project" value="UniProtKB-SubCell"/>
</dbReference>
<name>A0A0D0GZJ8_HAEIF</name>
<feature type="transmembrane region" description="Helical" evidence="5">
    <location>
        <begin position="83"/>
        <end position="112"/>
    </location>
</feature>
<sequence length="144" mass="16844">MLFIPPPLLCLFIAIAMYFLPKIASYSVHFSVIVFVISLSFLIALSSVMQFFICKTSINPRDFKGTTKLVSTGIFRFSRNPMYLSLLLILLAWTLWLGNSLAWLGVIIFILVMNQFQIAREEAYLENKFGDEYRRYKQKVRRWL</sequence>
<proteinExistence type="predicted"/>
<dbReference type="RefSeq" id="WP_005665392.1">
    <property type="nucleotide sequence ID" value="NZ_AP018781.1"/>
</dbReference>